<proteinExistence type="predicted"/>
<sequence>MHHGVNESFDISADLPTLAKTKVCIVSAGVKSILDIPKTVEYLETLGVPIYGYETDRYPSFYTRDAGLPVEKIDKTSLVQLLRTQDELDLNHAVSVVVPIPEEDELDPDLIEGTINDALKEANENGITGKKVTPFLLAKISEQTKGDSVKANISLMLNNAKTAALIAKEYHQ</sequence>
<dbReference type="InterPro" id="IPR022830">
    <property type="entry name" value="Indigdn_synthA-like"/>
</dbReference>
<dbReference type="Gene3D" id="3.40.1790.10">
    <property type="entry name" value="Indigoidine synthase domain"/>
    <property type="match status" value="1"/>
</dbReference>
<dbReference type="GO" id="GO:0005737">
    <property type="term" value="C:cytoplasm"/>
    <property type="evidence" value="ECO:0007669"/>
    <property type="project" value="TreeGrafter"/>
</dbReference>
<dbReference type="GO" id="GO:0016798">
    <property type="term" value="F:hydrolase activity, acting on glycosyl bonds"/>
    <property type="evidence" value="ECO:0007669"/>
    <property type="project" value="UniProtKB-KW"/>
</dbReference>
<accession>A0A1H9JVC2</accession>
<evidence type="ECO:0000313" key="7">
    <source>
        <dbReference type="Proteomes" id="UP000199427"/>
    </source>
</evidence>
<evidence type="ECO:0000256" key="5">
    <source>
        <dbReference type="ARBA" id="ARBA00023295"/>
    </source>
</evidence>
<keyword evidence="7" id="KW-1185">Reference proteome</keyword>
<dbReference type="EMBL" id="FOES01000033">
    <property type="protein sequence ID" value="SEQ90788.1"/>
    <property type="molecule type" value="Genomic_DNA"/>
</dbReference>
<dbReference type="GO" id="GO:0046872">
    <property type="term" value="F:metal ion binding"/>
    <property type="evidence" value="ECO:0007669"/>
    <property type="project" value="UniProtKB-KW"/>
</dbReference>
<keyword evidence="2" id="KW-0378">Hydrolase</keyword>
<gene>
    <name evidence="6" type="ORF">SAMN05216362_13324</name>
</gene>
<evidence type="ECO:0000256" key="1">
    <source>
        <dbReference type="ARBA" id="ARBA00022723"/>
    </source>
</evidence>
<dbReference type="SUPFAM" id="SSF110581">
    <property type="entry name" value="Indigoidine synthase A-like"/>
    <property type="match status" value="1"/>
</dbReference>
<dbReference type="STRING" id="571933.SAMN05216362_13324"/>
<evidence type="ECO:0000256" key="2">
    <source>
        <dbReference type="ARBA" id="ARBA00022801"/>
    </source>
</evidence>
<reference evidence="6 7" key="1">
    <citation type="submission" date="2016-10" db="EMBL/GenBank/DDBJ databases">
        <authorList>
            <person name="de Groot N.N."/>
        </authorList>
    </citation>
    <scope>NUCLEOTIDE SEQUENCE [LARGE SCALE GENOMIC DNA]</scope>
    <source>
        <strain evidence="6 7">DSM 21633</strain>
    </source>
</reference>
<evidence type="ECO:0000313" key="6">
    <source>
        <dbReference type="EMBL" id="SEQ90788.1"/>
    </source>
</evidence>
<evidence type="ECO:0000256" key="3">
    <source>
        <dbReference type="ARBA" id="ARBA00023211"/>
    </source>
</evidence>
<dbReference type="Proteomes" id="UP000199427">
    <property type="component" value="Unassembled WGS sequence"/>
</dbReference>
<keyword evidence="3" id="KW-0464">Manganese</keyword>
<keyword evidence="1" id="KW-0479">Metal-binding</keyword>
<evidence type="ECO:0000256" key="4">
    <source>
        <dbReference type="ARBA" id="ARBA00023239"/>
    </source>
</evidence>
<dbReference type="PANTHER" id="PTHR42909:SF1">
    <property type="entry name" value="CARBOHYDRATE KINASE PFKB DOMAIN-CONTAINING PROTEIN"/>
    <property type="match status" value="1"/>
</dbReference>
<dbReference type="Pfam" id="PF04227">
    <property type="entry name" value="Indigoidine_A"/>
    <property type="match status" value="1"/>
</dbReference>
<dbReference type="GO" id="GO:0004730">
    <property type="term" value="F:pseudouridylate synthase activity"/>
    <property type="evidence" value="ECO:0007669"/>
    <property type="project" value="InterPro"/>
</dbReference>
<dbReference type="PANTHER" id="PTHR42909">
    <property type="entry name" value="ZGC:136858"/>
    <property type="match status" value="1"/>
</dbReference>
<dbReference type="InterPro" id="IPR007342">
    <property type="entry name" value="PsuG"/>
</dbReference>
<organism evidence="6 7">
    <name type="scientific">Piscibacillus halophilus</name>
    <dbReference type="NCBI Taxonomy" id="571933"/>
    <lineage>
        <taxon>Bacteria</taxon>
        <taxon>Bacillati</taxon>
        <taxon>Bacillota</taxon>
        <taxon>Bacilli</taxon>
        <taxon>Bacillales</taxon>
        <taxon>Bacillaceae</taxon>
        <taxon>Piscibacillus</taxon>
    </lineage>
</organism>
<name>A0A1H9JVC2_9BACI</name>
<protein>
    <submittedName>
        <fullName evidence="6">Pseudouridine-5'-phosphate glycosidase</fullName>
    </submittedName>
</protein>
<dbReference type="AlphaFoldDB" id="A0A1H9JVC2"/>
<keyword evidence="4" id="KW-0456">Lyase</keyword>
<keyword evidence="5 6" id="KW-0326">Glycosidase</keyword>